<comment type="caution">
    <text evidence="2">The sequence shown here is derived from an EMBL/GenBank/DDBJ whole genome shotgun (WGS) entry which is preliminary data.</text>
</comment>
<protein>
    <recommendedName>
        <fullName evidence="4">DUF1735 domain-containing protein</fullName>
    </recommendedName>
</protein>
<gene>
    <name evidence="2" type="ORF">ACFFVB_15220</name>
</gene>
<accession>A0ABV5F4R8</accession>
<dbReference type="RefSeq" id="WP_382384077.1">
    <property type="nucleotide sequence ID" value="NZ_JBHMEZ010000013.1"/>
</dbReference>
<name>A0ABV5F4R8_9FLAO</name>
<evidence type="ECO:0000313" key="2">
    <source>
        <dbReference type="EMBL" id="MFB9054438.1"/>
    </source>
</evidence>
<evidence type="ECO:0008006" key="4">
    <source>
        <dbReference type="Google" id="ProtNLM"/>
    </source>
</evidence>
<feature type="chain" id="PRO_5047183940" description="DUF1735 domain-containing protein" evidence="1">
    <location>
        <begin position="19"/>
        <end position="247"/>
    </location>
</feature>
<reference evidence="2 3" key="1">
    <citation type="submission" date="2024-09" db="EMBL/GenBank/DDBJ databases">
        <authorList>
            <person name="Sun Q."/>
            <person name="Mori K."/>
        </authorList>
    </citation>
    <scope>NUCLEOTIDE SEQUENCE [LARGE SCALE GENOMIC DNA]</scope>
    <source>
        <strain evidence="2 3">CECT 8286</strain>
    </source>
</reference>
<feature type="signal peptide" evidence="1">
    <location>
        <begin position="1"/>
        <end position="18"/>
    </location>
</feature>
<keyword evidence="3" id="KW-1185">Reference proteome</keyword>
<organism evidence="2 3">
    <name type="scientific">Formosa undariae</name>
    <dbReference type="NCBI Taxonomy" id="1325436"/>
    <lineage>
        <taxon>Bacteria</taxon>
        <taxon>Pseudomonadati</taxon>
        <taxon>Bacteroidota</taxon>
        <taxon>Flavobacteriia</taxon>
        <taxon>Flavobacteriales</taxon>
        <taxon>Flavobacteriaceae</taxon>
        <taxon>Formosa</taxon>
    </lineage>
</organism>
<dbReference type="Proteomes" id="UP001589605">
    <property type="component" value="Unassembled WGS sequence"/>
</dbReference>
<sequence>MKKIAHIFLILFSSTLLLNCEEDQFESSLDYVSFSDVTYNSSVDPSSTASKDITVYSTSISSTDRVFDIVVDLDETTGDVNSYEVPTSVTIPANSNKGVFTINLADVNLDCFNYVGLKLMPYEGVNPGNTSILTYYQKPSDTCELEVSGTLDFTFDSYASEISYEILDVEGNVVTSGPSEAFADGTASSSIPVTLCDGRCYSLVVYDVYGDGLATPGEFSLTLNGKEYASGGGDFGDSTSTSFQVFE</sequence>
<keyword evidence="1" id="KW-0732">Signal</keyword>
<evidence type="ECO:0000256" key="1">
    <source>
        <dbReference type="SAM" id="SignalP"/>
    </source>
</evidence>
<evidence type="ECO:0000313" key="3">
    <source>
        <dbReference type="Proteomes" id="UP001589605"/>
    </source>
</evidence>
<dbReference type="EMBL" id="JBHMEZ010000013">
    <property type="protein sequence ID" value="MFB9054438.1"/>
    <property type="molecule type" value="Genomic_DNA"/>
</dbReference>
<proteinExistence type="predicted"/>